<evidence type="ECO:0000259" key="4">
    <source>
        <dbReference type="PROSITE" id="PS51459"/>
    </source>
</evidence>
<dbReference type="InterPro" id="IPR036597">
    <property type="entry name" value="Fido-like_dom_sf"/>
</dbReference>
<dbReference type="InterPro" id="IPR036388">
    <property type="entry name" value="WH-like_DNA-bd_sf"/>
</dbReference>
<dbReference type="PROSITE" id="PS51459">
    <property type="entry name" value="FIDO"/>
    <property type="match status" value="1"/>
</dbReference>
<dbReference type="GO" id="GO:0005524">
    <property type="term" value="F:ATP binding"/>
    <property type="evidence" value="ECO:0007669"/>
    <property type="project" value="UniProtKB-KW"/>
</dbReference>
<feature type="active site" evidence="1">
    <location>
        <position position="206"/>
    </location>
</feature>
<keyword evidence="2" id="KW-0547">Nucleotide-binding</keyword>
<dbReference type="PANTHER" id="PTHR13504">
    <property type="entry name" value="FIDO DOMAIN-CONTAINING PROTEIN DDB_G0283145"/>
    <property type="match status" value="1"/>
</dbReference>
<sequence length="375" mass="43427">MNTKKWIWEHEDFPNFNYDYKEIEPIIFRLIEKSGELKGKISYLSNSEQDNFSVETSLNEIIATSEIEGVTLKRDSVRSSLQKKLNVTFNRVEDKSTKNSDSLTELYIDSRFNQEDLSVERLHTWHHAIFEAYDSVLYPVNKGVFRDHDDMQIVSGSLEGEKIHYVAIPQKQIEPSMGELIDYINGSNENFIVKSAVAHLWFESIHPYDDGNGRIGRAIVNYILAKEGGLDNRYYSISSAINKHRQEYYTHLEKTQKLVHNGNLELSTWIQWHTQSIEKSIEISIKNIEQVVQKTKFHDKIRYIKLNEKQTKVINRLLDAGAGNFEGGLTNKKYRALTKTDAVTASRHLKDMLNKGIIREVEGFSGRSTRYELDV</sequence>
<feature type="site" description="Important for autoinhibition of adenylyltransferase activity" evidence="3">
    <location>
        <position position="68"/>
    </location>
</feature>
<feature type="binding site" evidence="2">
    <location>
        <begin position="210"/>
        <end position="217"/>
    </location>
    <ligand>
        <name>ATP</name>
        <dbReference type="ChEBI" id="CHEBI:30616"/>
    </ligand>
</feature>
<name>A0A6S6SWI5_9BACT</name>
<reference evidence="5" key="1">
    <citation type="submission" date="2020-01" db="EMBL/GenBank/DDBJ databases">
        <authorList>
            <person name="Meier V. D."/>
            <person name="Meier V D."/>
        </authorList>
    </citation>
    <scope>NUCLEOTIDE SEQUENCE</scope>
    <source>
        <strain evidence="5">HLG_WM_MAG_05</strain>
    </source>
</reference>
<accession>A0A6S6SWI5</accession>
<dbReference type="InterPro" id="IPR025230">
    <property type="entry name" value="DUF4172"/>
</dbReference>
<proteinExistence type="predicted"/>
<organism evidence="5">
    <name type="scientific">uncultured Sulfurovum sp</name>
    <dbReference type="NCBI Taxonomy" id="269237"/>
    <lineage>
        <taxon>Bacteria</taxon>
        <taxon>Pseudomonadati</taxon>
        <taxon>Campylobacterota</taxon>
        <taxon>Epsilonproteobacteria</taxon>
        <taxon>Campylobacterales</taxon>
        <taxon>Sulfurovaceae</taxon>
        <taxon>Sulfurovum</taxon>
        <taxon>environmental samples</taxon>
    </lineage>
</organism>
<dbReference type="Pfam" id="PF13776">
    <property type="entry name" value="DUF4172"/>
    <property type="match status" value="1"/>
</dbReference>
<protein>
    <submittedName>
        <fullName evidence="5">Fic family protein</fullName>
    </submittedName>
</protein>
<evidence type="ECO:0000256" key="1">
    <source>
        <dbReference type="PIRSR" id="PIRSR640198-1"/>
    </source>
</evidence>
<dbReference type="PANTHER" id="PTHR13504:SF33">
    <property type="entry name" value="FIC FAMILY PROTEIN"/>
    <property type="match status" value="1"/>
</dbReference>
<gene>
    <name evidence="5" type="ORF">HELGO_WM34303</name>
</gene>
<dbReference type="InterPro" id="IPR003812">
    <property type="entry name" value="Fido"/>
</dbReference>
<feature type="domain" description="Fido" evidence="4">
    <location>
        <begin position="117"/>
        <end position="272"/>
    </location>
</feature>
<feature type="binding site" evidence="2">
    <location>
        <begin position="248"/>
        <end position="249"/>
    </location>
    <ligand>
        <name>ATP</name>
        <dbReference type="ChEBI" id="CHEBI:30616"/>
    </ligand>
</feature>
<dbReference type="InterPro" id="IPR040198">
    <property type="entry name" value="Fido_containing"/>
</dbReference>
<dbReference type="SUPFAM" id="SSF140931">
    <property type="entry name" value="Fic-like"/>
    <property type="match status" value="1"/>
</dbReference>
<dbReference type="EMBL" id="CACVAU010000024">
    <property type="protein sequence ID" value="CAA6806951.1"/>
    <property type="molecule type" value="Genomic_DNA"/>
</dbReference>
<evidence type="ECO:0000256" key="3">
    <source>
        <dbReference type="PIRSR" id="PIRSR640198-3"/>
    </source>
</evidence>
<dbReference type="Pfam" id="PF02661">
    <property type="entry name" value="Fic"/>
    <property type="match status" value="1"/>
</dbReference>
<dbReference type="AlphaFoldDB" id="A0A6S6SWI5"/>
<evidence type="ECO:0000313" key="5">
    <source>
        <dbReference type="EMBL" id="CAA6806951.1"/>
    </source>
</evidence>
<dbReference type="Gene3D" id="1.10.10.10">
    <property type="entry name" value="Winged helix-like DNA-binding domain superfamily/Winged helix DNA-binding domain"/>
    <property type="match status" value="1"/>
</dbReference>
<evidence type="ECO:0000256" key="2">
    <source>
        <dbReference type="PIRSR" id="PIRSR640198-2"/>
    </source>
</evidence>
<keyword evidence="2" id="KW-0067">ATP-binding</keyword>
<dbReference type="Gene3D" id="1.10.3290.10">
    <property type="entry name" value="Fido-like domain"/>
    <property type="match status" value="1"/>
</dbReference>